<evidence type="ECO:0000256" key="3">
    <source>
        <dbReference type="ARBA" id="ARBA00022475"/>
    </source>
</evidence>
<keyword evidence="4" id="KW-0406">Ion transport</keyword>
<dbReference type="GO" id="GO:0005737">
    <property type="term" value="C:cytoplasm"/>
    <property type="evidence" value="ECO:0007669"/>
    <property type="project" value="UniProtKB-ARBA"/>
</dbReference>
<feature type="transmembrane region" description="Helical" evidence="11">
    <location>
        <begin position="187"/>
        <end position="205"/>
    </location>
</feature>
<dbReference type="Pfam" id="PF00795">
    <property type="entry name" value="CN_hydrolase"/>
    <property type="match status" value="1"/>
</dbReference>
<gene>
    <name evidence="13" type="ORF">FOZ63_009730</name>
</gene>
<evidence type="ECO:0000256" key="2">
    <source>
        <dbReference type="ARBA" id="ARBA00008183"/>
    </source>
</evidence>
<feature type="transmembrane region" description="Helical" evidence="11">
    <location>
        <begin position="85"/>
        <end position="107"/>
    </location>
</feature>
<dbReference type="GO" id="GO:0005886">
    <property type="term" value="C:plasma membrane"/>
    <property type="evidence" value="ECO:0007669"/>
    <property type="project" value="UniProtKB-SubCell"/>
</dbReference>
<dbReference type="EMBL" id="JABANO010034676">
    <property type="protein sequence ID" value="KAF4704749.1"/>
    <property type="molecule type" value="Genomic_DNA"/>
</dbReference>
<keyword evidence="5" id="KW-0808">Transferase</keyword>
<keyword evidence="9 11" id="KW-0472">Membrane</keyword>
<evidence type="ECO:0000256" key="4">
    <source>
        <dbReference type="ARBA" id="ARBA00022496"/>
    </source>
</evidence>
<keyword evidence="3" id="KW-1003">Cell membrane</keyword>
<evidence type="ECO:0000256" key="11">
    <source>
        <dbReference type="SAM" id="Phobius"/>
    </source>
</evidence>
<dbReference type="GO" id="GO:0008199">
    <property type="term" value="F:ferric iron binding"/>
    <property type="evidence" value="ECO:0007669"/>
    <property type="project" value="InterPro"/>
</dbReference>
<evidence type="ECO:0000256" key="6">
    <source>
        <dbReference type="ARBA" id="ARBA00022692"/>
    </source>
</evidence>
<evidence type="ECO:0000256" key="8">
    <source>
        <dbReference type="ARBA" id="ARBA00023004"/>
    </source>
</evidence>
<name>A0A7J6Q863_PEROL</name>
<dbReference type="Proteomes" id="UP000553632">
    <property type="component" value="Unassembled WGS sequence"/>
</dbReference>
<dbReference type="PANTHER" id="PTHR38686:SF1">
    <property type="entry name" value="APOLIPOPROTEIN N-ACYLTRANSFERASE"/>
    <property type="match status" value="1"/>
</dbReference>
<dbReference type="InterPro" id="IPR004563">
    <property type="entry name" value="Apolipo_AcylTrfase"/>
</dbReference>
<keyword evidence="6 11" id="KW-0812">Transmembrane</keyword>
<keyword evidence="4" id="KW-0813">Transport</keyword>
<evidence type="ECO:0000256" key="10">
    <source>
        <dbReference type="ARBA" id="ARBA00023315"/>
    </source>
</evidence>
<keyword evidence="8" id="KW-0408">Iron</keyword>
<dbReference type="GO" id="GO:0042158">
    <property type="term" value="P:lipoprotein biosynthetic process"/>
    <property type="evidence" value="ECO:0007669"/>
    <property type="project" value="InterPro"/>
</dbReference>
<evidence type="ECO:0000256" key="9">
    <source>
        <dbReference type="ARBA" id="ARBA00023136"/>
    </source>
</evidence>
<dbReference type="InterPro" id="IPR003010">
    <property type="entry name" value="C-N_Hydrolase"/>
</dbReference>
<keyword evidence="10" id="KW-0012">Acyltransferase</keyword>
<dbReference type="InterPro" id="IPR036526">
    <property type="entry name" value="C-N_Hydrolase_sf"/>
</dbReference>
<dbReference type="SUPFAM" id="SSF56317">
    <property type="entry name" value="Carbon-nitrogen hydrolase"/>
    <property type="match status" value="1"/>
</dbReference>
<dbReference type="GO" id="GO:0016226">
    <property type="term" value="P:iron-sulfur cluster assembly"/>
    <property type="evidence" value="ECO:0007669"/>
    <property type="project" value="InterPro"/>
</dbReference>
<organism evidence="13 14">
    <name type="scientific">Perkinsus olseni</name>
    <name type="common">Perkinsus atlanticus</name>
    <dbReference type="NCBI Taxonomy" id="32597"/>
    <lineage>
        <taxon>Eukaryota</taxon>
        <taxon>Sar</taxon>
        <taxon>Alveolata</taxon>
        <taxon>Perkinsozoa</taxon>
        <taxon>Perkinsea</taxon>
        <taxon>Perkinsida</taxon>
        <taxon>Perkinsidae</taxon>
        <taxon>Perkinsus</taxon>
    </lineage>
</organism>
<dbReference type="SUPFAM" id="SSF55387">
    <property type="entry name" value="Frataxin/Nqo15-like"/>
    <property type="match status" value="1"/>
</dbReference>
<feature type="transmembrane region" description="Helical" evidence="11">
    <location>
        <begin position="119"/>
        <end position="139"/>
    </location>
</feature>
<dbReference type="InterPro" id="IPR001110">
    <property type="entry name" value="UPF0012_CS"/>
</dbReference>
<feature type="transmembrane region" description="Helical" evidence="11">
    <location>
        <begin position="145"/>
        <end position="167"/>
    </location>
</feature>
<protein>
    <recommendedName>
        <fullName evidence="12">CN hydrolase domain-containing protein</fullName>
    </recommendedName>
</protein>
<dbReference type="PANTHER" id="PTHR38686">
    <property type="entry name" value="APOLIPOPROTEIN N-ACYLTRANSFERASE"/>
    <property type="match status" value="1"/>
</dbReference>
<comment type="caution">
    <text evidence="13">The sequence shown here is derived from an EMBL/GenBank/DDBJ whole genome shotgun (WGS) entry which is preliminary data.</text>
</comment>
<evidence type="ECO:0000256" key="1">
    <source>
        <dbReference type="ARBA" id="ARBA00004651"/>
    </source>
</evidence>
<feature type="transmembrane region" description="Helical" evidence="11">
    <location>
        <begin position="38"/>
        <end position="54"/>
    </location>
</feature>
<feature type="transmembrane region" description="Helical" evidence="11">
    <location>
        <begin position="473"/>
        <end position="495"/>
    </location>
</feature>
<dbReference type="PROSITE" id="PS50810">
    <property type="entry name" value="FRATAXIN_2"/>
    <property type="match status" value="1"/>
</dbReference>
<accession>A0A7J6Q863</accession>
<sequence>MRPQWPSAKMRSLVLLSLSTIILDNLRSVHLPTVDTIIELWPLCFVALVPVFLAQQQVPSIALIVFPLTAMLRCMIQGFPMTLGLGFGLLIGAAWTLLVAVDLSVFAKDYPKSQPLRYSVMWVALWFALSSQIGTFELLSLPLHVVPWLIQPASVVGVFGIELLLVYSNLYLASLLTASSQKLRKGLLKALCVLLFWVTLSLLLLKMGHSVGRESVTVATVTPGNLLPYACGGRKEIIHVGGRLPCNGSVQRMLELTESVAIDSGAKLVVWPEAWLSGFADQASLQLFLHKELAPSVRRLGIILTVGVTVYPSQNIAVTIDEQGQVVSVYGKQCPFWVAGERSTAKYGYPLFDLPFLVNSVRPELAVANSSVLGKAGTLICYDMDFPSTAREVASLGASIILNPSNDWSAMRNHFGVSVFRAIENGIPVVKADGAWDSAIIDGSGRVVASFQSIEPVERVLVGEVPLGGYRTIAAILGDLLSMICLAYVVVVVLVSLRGVGEKLRTVAEGWTSRRRQTLYAPILEGQQQQEASSILSGGIFSRTLAPMASRAVVARFFSTEMHHGSVTPPDAIEMDGDEYDARADDVLDNLFDAVDQACEKDGSKISSVDLHDGGVLEVETDNGQTFVINKHEASKLLWYSSPVSGPGYFAPEMKDGKKWWSEALNASVFDQFSRDLREMGSTALPKFRSAEGQQ</sequence>
<dbReference type="AlphaFoldDB" id="A0A7J6Q863"/>
<keyword evidence="7 11" id="KW-1133">Transmembrane helix</keyword>
<dbReference type="SMART" id="SM01219">
    <property type="entry name" value="Frataxin_Cyay"/>
    <property type="match status" value="1"/>
</dbReference>
<proteinExistence type="inferred from homology"/>
<evidence type="ECO:0000256" key="7">
    <source>
        <dbReference type="ARBA" id="ARBA00022989"/>
    </source>
</evidence>
<keyword evidence="4" id="KW-0410">Iron transport</keyword>
<reference evidence="13 14" key="1">
    <citation type="submission" date="2020-04" db="EMBL/GenBank/DDBJ databases">
        <title>Perkinsus olseni comparative genomics.</title>
        <authorList>
            <person name="Bogema D.R."/>
        </authorList>
    </citation>
    <scope>NUCLEOTIDE SEQUENCE [LARGE SCALE GENOMIC DNA]</scope>
    <source>
        <strain evidence="13 14">ATCC PRA-207</strain>
    </source>
</reference>
<evidence type="ECO:0000256" key="5">
    <source>
        <dbReference type="ARBA" id="ARBA00022679"/>
    </source>
</evidence>
<comment type="subcellular location">
    <subcellularLocation>
        <location evidence="1">Cell membrane</location>
        <topology evidence="1">Multi-pass membrane protein</topology>
    </subcellularLocation>
</comment>
<keyword evidence="14" id="KW-1185">Reference proteome</keyword>
<dbReference type="InterPro" id="IPR036524">
    <property type="entry name" value="Frataxin/CyaY_sf"/>
</dbReference>
<comment type="similarity">
    <text evidence="2">Belongs to the frataxin family.</text>
</comment>
<feature type="domain" description="CN hydrolase" evidence="12">
    <location>
        <begin position="216"/>
        <end position="467"/>
    </location>
</feature>
<dbReference type="PROSITE" id="PS01227">
    <property type="entry name" value="UPF0012"/>
    <property type="match status" value="1"/>
</dbReference>
<dbReference type="Pfam" id="PF01491">
    <property type="entry name" value="Frataxin_Cyay"/>
    <property type="match status" value="1"/>
</dbReference>
<dbReference type="PROSITE" id="PS50263">
    <property type="entry name" value="CN_HYDROLASE"/>
    <property type="match status" value="1"/>
</dbReference>
<dbReference type="GO" id="GO:0016410">
    <property type="term" value="F:N-acyltransferase activity"/>
    <property type="evidence" value="ECO:0007669"/>
    <property type="project" value="InterPro"/>
</dbReference>
<evidence type="ECO:0000259" key="12">
    <source>
        <dbReference type="PROSITE" id="PS50263"/>
    </source>
</evidence>
<dbReference type="Gene3D" id="3.60.110.10">
    <property type="entry name" value="Carbon-nitrogen hydrolase"/>
    <property type="match status" value="1"/>
</dbReference>
<dbReference type="InterPro" id="IPR002908">
    <property type="entry name" value="Frataxin/CyaY"/>
</dbReference>
<dbReference type="Gene3D" id="3.30.920.10">
    <property type="entry name" value="Frataxin/CyaY"/>
    <property type="match status" value="1"/>
</dbReference>
<evidence type="ECO:0000313" key="13">
    <source>
        <dbReference type="EMBL" id="KAF4704749.1"/>
    </source>
</evidence>
<evidence type="ECO:0000313" key="14">
    <source>
        <dbReference type="Proteomes" id="UP000553632"/>
    </source>
</evidence>
<dbReference type="GO" id="GO:0006826">
    <property type="term" value="P:iron ion transport"/>
    <property type="evidence" value="ECO:0007669"/>
    <property type="project" value="UniProtKB-KW"/>
</dbReference>